<dbReference type="Pfam" id="PF01553">
    <property type="entry name" value="Acyltransferase"/>
    <property type="match status" value="1"/>
</dbReference>
<dbReference type="GO" id="GO:0016746">
    <property type="term" value="F:acyltransferase activity"/>
    <property type="evidence" value="ECO:0007669"/>
    <property type="project" value="UniProtKB-KW"/>
</dbReference>
<keyword evidence="6 8" id="KW-0472">Membrane</keyword>
<feature type="transmembrane region" description="Helical" evidence="8">
    <location>
        <begin position="373"/>
        <end position="395"/>
    </location>
</feature>
<dbReference type="CDD" id="cd07989">
    <property type="entry name" value="LPLAT_AGPAT-like"/>
    <property type="match status" value="1"/>
</dbReference>
<evidence type="ECO:0000256" key="8">
    <source>
        <dbReference type="SAM" id="Phobius"/>
    </source>
</evidence>
<keyword evidence="10" id="KW-0012">Acyltransferase</keyword>
<dbReference type="InterPro" id="IPR002123">
    <property type="entry name" value="Plipid/glycerol_acylTrfase"/>
</dbReference>
<feature type="transmembrane region" description="Helical" evidence="8">
    <location>
        <begin position="184"/>
        <end position="205"/>
    </location>
</feature>
<feature type="transmembrane region" description="Helical" evidence="8">
    <location>
        <begin position="330"/>
        <end position="353"/>
    </location>
</feature>
<evidence type="ECO:0000256" key="7">
    <source>
        <dbReference type="SAM" id="MobiDB-lite"/>
    </source>
</evidence>
<feature type="transmembrane region" description="Helical" evidence="8">
    <location>
        <begin position="264"/>
        <end position="287"/>
    </location>
</feature>
<protein>
    <submittedName>
        <fullName evidence="10">1-acyl-sn-glycerol-3-phosphate acyltransferase</fullName>
    </submittedName>
</protein>
<comment type="subcellular location">
    <subcellularLocation>
        <location evidence="1">Cell membrane</location>
        <topology evidence="1">Multi-pass membrane protein</topology>
    </subcellularLocation>
</comment>
<dbReference type="SUPFAM" id="SSF69593">
    <property type="entry name" value="Glycerol-3-phosphate (1)-acyltransferase"/>
    <property type="match status" value="1"/>
</dbReference>
<keyword evidence="3" id="KW-1003">Cell membrane</keyword>
<evidence type="ECO:0000259" key="9">
    <source>
        <dbReference type="SMART" id="SM00563"/>
    </source>
</evidence>
<feature type="domain" description="Phospholipid/glycerol acyltransferase" evidence="9">
    <location>
        <begin position="491"/>
        <end position="607"/>
    </location>
</feature>
<feature type="region of interest" description="Disordered" evidence="7">
    <location>
        <begin position="1"/>
        <end position="30"/>
    </location>
</feature>
<keyword evidence="11" id="KW-1185">Reference proteome</keyword>
<dbReference type="SMART" id="SM00563">
    <property type="entry name" value="PlsC"/>
    <property type="match status" value="1"/>
</dbReference>
<evidence type="ECO:0000313" key="11">
    <source>
        <dbReference type="Proteomes" id="UP001185254"/>
    </source>
</evidence>
<keyword evidence="5 8" id="KW-1133">Transmembrane helix</keyword>
<evidence type="ECO:0000313" key="10">
    <source>
        <dbReference type="EMBL" id="MDR6377648.1"/>
    </source>
</evidence>
<dbReference type="InterPro" id="IPR011701">
    <property type="entry name" value="MFS"/>
</dbReference>
<keyword evidence="2" id="KW-0813">Transport</keyword>
<keyword evidence="4 8" id="KW-0812">Transmembrane</keyword>
<dbReference type="SUPFAM" id="SSF103473">
    <property type="entry name" value="MFS general substrate transporter"/>
    <property type="match status" value="1"/>
</dbReference>
<organism evidence="10 11">
    <name type="scientific">Paraburkholderia caledonica</name>
    <dbReference type="NCBI Taxonomy" id="134536"/>
    <lineage>
        <taxon>Bacteria</taxon>
        <taxon>Pseudomonadati</taxon>
        <taxon>Pseudomonadota</taxon>
        <taxon>Betaproteobacteria</taxon>
        <taxon>Burkholderiales</taxon>
        <taxon>Burkholderiaceae</taxon>
        <taxon>Paraburkholderia</taxon>
    </lineage>
</organism>
<evidence type="ECO:0000256" key="4">
    <source>
        <dbReference type="ARBA" id="ARBA00022692"/>
    </source>
</evidence>
<dbReference type="CDD" id="cd06173">
    <property type="entry name" value="MFS_MefA_like"/>
    <property type="match status" value="1"/>
</dbReference>
<dbReference type="PANTHER" id="PTHR43266:SF2">
    <property type="entry name" value="MAJOR FACILITATOR SUPERFAMILY (MFS) PROFILE DOMAIN-CONTAINING PROTEIN"/>
    <property type="match status" value="1"/>
</dbReference>
<comment type="caution">
    <text evidence="10">The sequence shown here is derived from an EMBL/GenBank/DDBJ whole genome shotgun (WGS) entry which is preliminary data.</text>
</comment>
<feature type="compositionally biased region" description="Low complexity" evidence="7">
    <location>
        <begin position="18"/>
        <end position="27"/>
    </location>
</feature>
<feature type="transmembrane region" description="Helical" evidence="8">
    <location>
        <begin position="88"/>
        <end position="110"/>
    </location>
</feature>
<dbReference type="Proteomes" id="UP001185254">
    <property type="component" value="Unassembled WGS sequence"/>
</dbReference>
<dbReference type="Pfam" id="PF07690">
    <property type="entry name" value="MFS_1"/>
    <property type="match status" value="1"/>
</dbReference>
<evidence type="ECO:0000256" key="2">
    <source>
        <dbReference type="ARBA" id="ARBA00022448"/>
    </source>
</evidence>
<evidence type="ECO:0000256" key="1">
    <source>
        <dbReference type="ARBA" id="ARBA00004651"/>
    </source>
</evidence>
<evidence type="ECO:0000256" key="6">
    <source>
        <dbReference type="ARBA" id="ARBA00023136"/>
    </source>
</evidence>
<feature type="transmembrane region" description="Helical" evidence="8">
    <location>
        <begin position="434"/>
        <end position="454"/>
    </location>
</feature>
<feature type="compositionally biased region" description="Pro residues" evidence="7">
    <location>
        <begin position="1"/>
        <end position="17"/>
    </location>
</feature>
<name>A0ABU1L338_9BURK</name>
<dbReference type="InterPro" id="IPR036259">
    <property type="entry name" value="MFS_trans_sf"/>
</dbReference>
<reference evidence="10 11" key="1">
    <citation type="submission" date="2023-07" db="EMBL/GenBank/DDBJ databases">
        <title>Sorghum-associated microbial communities from plants grown in Nebraska, USA.</title>
        <authorList>
            <person name="Schachtman D."/>
        </authorList>
    </citation>
    <scope>NUCLEOTIDE SEQUENCE [LARGE SCALE GENOMIC DNA]</scope>
    <source>
        <strain evidence="10 11">DS1039</strain>
    </source>
</reference>
<feature type="transmembrane region" description="Helical" evidence="8">
    <location>
        <begin position="299"/>
        <end position="318"/>
    </location>
</feature>
<dbReference type="PANTHER" id="PTHR43266">
    <property type="entry name" value="MACROLIDE-EFFLUX PROTEIN"/>
    <property type="match status" value="1"/>
</dbReference>
<accession>A0ABU1L338</accession>
<feature type="transmembrane region" description="Helical" evidence="8">
    <location>
        <begin position="407"/>
        <end position="428"/>
    </location>
</feature>
<gene>
    <name evidence="10" type="ORF">J2776_004348</name>
</gene>
<evidence type="ECO:0000256" key="3">
    <source>
        <dbReference type="ARBA" id="ARBA00022475"/>
    </source>
</evidence>
<evidence type="ECO:0000256" key="5">
    <source>
        <dbReference type="ARBA" id="ARBA00022989"/>
    </source>
</evidence>
<dbReference type="EMBL" id="JAVDQN010000003">
    <property type="protein sequence ID" value="MDR6377648.1"/>
    <property type="molecule type" value="Genomic_DNA"/>
</dbReference>
<keyword evidence="10" id="KW-0808">Transferase</keyword>
<dbReference type="Gene3D" id="1.20.1250.20">
    <property type="entry name" value="MFS general substrate transporter like domains"/>
    <property type="match status" value="1"/>
</dbReference>
<proteinExistence type="predicted"/>
<dbReference type="RefSeq" id="WP_310068389.1">
    <property type="nucleotide sequence ID" value="NZ_JAVDQN010000003.1"/>
</dbReference>
<sequence length="662" mass="71850">MSQSPLPPTPPTPPAPPASASASAAAHRAARQHGQHESQFKLLGQRRFAPFFWTQFLGAMNDNVFKIGFTSLVTFQAARFSGVDPKTAAFMISAIFILPFVLLSATSGQIADKYDKAMLTRFVKSFEIVVMLVGGAGFLLHSAPLLYLCTFLMGVHSTLFGPVKYSYLPQHLSSEELVGGNGMVEMGTFVAILIGTIVGGAGAGFVEHGALVLACACVAIALAGRVVSSFVPVTAAPQPGLRINWNPVSETWQNLKLARENRTVFLSLLGISWLWFVGATFLSSFFSFAKDVLSANPDVVTVLLGTFSVGIGLGSLLCEKLSKRRIEIGLVPLGSIGMSVFAIDLFFASHALPAAGHLLNVGEFLVHAAHWRVLADLFLLAMFGGFYSVPLYALIQSRSQPSHRARIIAANNILNSLFMIVSALMAVGLTSAGFSIPAIFLVTALLNIVVATYIYSLVPEFLLRFIAWLLVHTFYRIRLVHAERIPEEGAAVLVCNHVSFVDAVVIMAESPRPIRFVMDYQIFKNPFAGWVFRHAKAIPIAPAHQDPQVLARAYERCAQALADGELVCIFPEGKLTRTGDMNEFRRGVMEIIARTPAPVVPMALRGLWGSVFSRADDAHWPRPVQEGVMSRLTLAVGEPIEPALATPELLQRIVTDLRGARK</sequence>